<reference evidence="4 5" key="1">
    <citation type="submission" date="2016-08" db="EMBL/GenBank/DDBJ databases">
        <authorList>
            <person name="Seilhamer J.J."/>
        </authorList>
    </citation>
    <scope>NUCLEOTIDE SEQUENCE [LARGE SCALE GENOMIC DNA]</scope>
    <source>
        <strain evidence="4">Buetzberg</strain>
    </source>
</reference>
<evidence type="ECO:0000259" key="3">
    <source>
        <dbReference type="Pfam" id="PF01345"/>
    </source>
</evidence>
<feature type="transmembrane region" description="Helical" evidence="2">
    <location>
        <begin position="765"/>
        <end position="786"/>
    </location>
</feature>
<keyword evidence="5" id="KW-1185">Reference proteome</keyword>
<keyword evidence="2" id="KW-0812">Transmembrane</keyword>
<feature type="transmembrane region" description="Helical" evidence="2">
    <location>
        <begin position="798"/>
        <end position="817"/>
    </location>
</feature>
<feature type="domain" description="DUF11" evidence="3">
    <location>
        <begin position="664"/>
        <end position="728"/>
    </location>
</feature>
<proteinExistence type="predicted"/>
<dbReference type="STRING" id="118062.MCBB_2282"/>
<dbReference type="InterPro" id="IPR001434">
    <property type="entry name" value="OmcB-like_DUF11"/>
</dbReference>
<organism evidence="4 5">
    <name type="scientific">Methanobacterium congolense</name>
    <dbReference type="NCBI Taxonomy" id="118062"/>
    <lineage>
        <taxon>Archaea</taxon>
        <taxon>Methanobacteriati</taxon>
        <taxon>Methanobacteriota</taxon>
        <taxon>Methanomada group</taxon>
        <taxon>Methanobacteria</taxon>
        <taxon>Methanobacteriales</taxon>
        <taxon>Methanobacteriaceae</taxon>
        <taxon>Methanobacterium</taxon>
    </lineage>
</organism>
<sequence length="1686" mass="185234">MLKYNSMHRKLILTLLTFIFGLTICGTVSSADFEQNYTLDSDFDEGSLVGLEHNSTHNQLQLSNGSHSALPYIWIPNSNEGTVSKVNTITGMEIARYRTGPQSSTNPSRTTVDLEGNCWLGNRQTGTAVKIGLLENNCYVDRNQNGVPDTCRDLDGNGVISADEILPWGSDECVLYEVILILGHEGTHTPGNYTGPYVNDNNNPGPRGIAVDSKNNVWLGTYGSKKYYHVDGKTGQIMGTVDLSSRGHTPYGAVIDQNGILWSSGAGGQNVLRLDTSNNSITTINLHHFVYGLALDRDNHLFIAGWDSSCFSRINILTGRIDWTKPCPYQSRGVAVTDDGDVWIANSAGGTVTRYSNNGDFKATITVGSTPTGVSVDNQGKVWVVDYGDEYIHRINPGNNQKDNVGNIINGAELSKRIMGGTHYGYSDMTGTVSNTITTNKGTWTVVHDSILPNSQWGLVSWTCFEPAGTRVTVRTRSSNDRTNWSNWETVQNGFYLNLTPKGRYLEIETELIRLTGYESPILYNLMVRTIRTDVKIETTLNNSNPSVGDNVRIITKLINNGPDAANNLLVHLNLPPGFIWAVNSQGYSNGSDWILGTLNPDESAYLEINGTITPEMVGKNLIYGFNETHDEYDPSPGTGSSVNIYIPLSLLEVNNAMKNGDPTLTVHNNGLDTAFNVAVPVKMPKGSKTNPNQGYYETGLWCIDSLAPGSTALFSLSFPATAPSTQINHNFNGIKSSNGVSNRNYYSQKGNIPPPNEKTVPMENTGICLNFSAIAILLVFLGSYLNLKSSNVKPNKLVVFLILLGMVLLFMGSVSATSENRTYNTTSDFKEGACNNINCSDNNLRLNNHVNPSKKYIWVPNTNQGTVSKIDVFTGQEVARYRTSPQENAFPFRTAVDDQGNCWVSNRLTGTLVKIGSYENGNYRDLNHNGAIETCHDNDGNGIITSDELLPWGSDECVLYEVVLTSETQGTYIPGGYHGSYANYANGIKALTIDSQNNLWVGSSETNKYYCIDNENGQILKVIDVSKVNHSPSYVLMDKIGILWSGGNNLLRLDPSTETMKVFDVGYPIYSMALDDENHLFLYEIYNHWLWPGTKLVRFDTTTNTVNWTKSLSYMYEGSVLVSRDGSVWVADYYNHWFYGKREGVTRYSSDGEVIARIITPSLPLGLSEDVNGKIWVLESSGEYIHRIDPEINGVDLSKRVIGGVHDALGSMTVPSNGSYDQGTWTVVHDSGVENSSWGLINWTSCETLGTRVTVKVRSSNDQNNWSQWDNVQNGVKTQLTHNGRYLEVFMCLERFNGLDSPVVYSLAVRTLKELGTDMMVNMTANKTVLDLGETVLLTIQTWNKGPKSVDVFVKYITPSNLKLLISNGPGTYDTLSGIWNVGTLPPDGTAALELVLQAVNWGSSSNVAVVSSNLQDLNPLDNMVQIDCSVTQKVVNGPLNVLTVDPPFNPEAPEVSGDESSGGTGGGSSGGSNGVSNPPVLGGGQLARDIQGVRESVGTGKLVIPEWNPEPLKTSELIEDGLKEWKSLLRDFALNVLFDVALLALPSEYLQQVGNAFLNSFKVLGDVVRYFGYGKRVDQAYVLLKQFQKIIEKPGIVNVINKWSKAMDILSPNVENLIVEKVLGKMFPKSGTEIKLLMTAISTYDFSKDPFLTVNLIIDTITFIFTKDLPDIEVIKNVLISNWF</sequence>
<dbReference type="EMBL" id="LT607756">
    <property type="protein sequence ID" value="SCG86821.1"/>
    <property type="molecule type" value="Genomic_DNA"/>
</dbReference>
<evidence type="ECO:0000313" key="5">
    <source>
        <dbReference type="Proteomes" id="UP000094707"/>
    </source>
</evidence>
<feature type="domain" description="DUF11" evidence="3">
    <location>
        <begin position="1319"/>
        <end position="1426"/>
    </location>
</feature>
<keyword evidence="2" id="KW-1133">Transmembrane helix</keyword>
<dbReference type="KEGG" id="mcub:MCBB_2282"/>
<dbReference type="Pfam" id="PF01345">
    <property type="entry name" value="DUF11"/>
    <property type="match status" value="3"/>
</dbReference>
<evidence type="ECO:0000256" key="1">
    <source>
        <dbReference type="SAM" id="MobiDB-lite"/>
    </source>
</evidence>
<dbReference type="GeneID" id="30413115"/>
<feature type="domain" description="DUF11" evidence="3">
    <location>
        <begin position="534"/>
        <end position="618"/>
    </location>
</feature>
<dbReference type="Proteomes" id="UP000094707">
    <property type="component" value="Chromosome I"/>
</dbReference>
<dbReference type="PROSITE" id="PS00018">
    <property type="entry name" value="EF_HAND_1"/>
    <property type="match status" value="2"/>
</dbReference>
<dbReference type="InterPro" id="IPR018247">
    <property type="entry name" value="EF_Hand_1_Ca_BS"/>
</dbReference>
<dbReference type="OrthoDB" id="359554at2157"/>
<dbReference type="SUPFAM" id="SSF63829">
    <property type="entry name" value="Calcium-dependent phosphotriesterase"/>
    <property type="match status" value="1"/>
</dbReference>
<dbReference type="RefSeq" id="WP_071907847.1">
    <property type="nucleotide sequence ID" value="NZ_LT607756.1"/>
</dbReference>
<dbReference type="PANTHER" id="PTHR40274:SF3">
    <property type="entry name" value="VIRGINIAMYCIN B LYASE"/>
    <property type="match status" value="1"/>
</dbReference>
<gene>
    <name evidence="4" type="ORF">MCBB_2282</name>
</gene>
<name>A0A1D3L5C3_9EURY</name>
<accession>A0A1D3L5C3</accession>
<evidence type="ECO:0000256" key="2">
    <source>
        <dbReference type="SAM" id="Phobius"/>
    </source>
</evidence>
<protein>
    <recommendedName>
        <fullName evidence="3">DUF11 domain-containing protein</fullName>
    </recommendedName>
</protein>
<dbReference type="PATRIC" id="fig|129848.4.peg.2334"/>
<dbReference type="InterPro" id="IPR051344">
    <property type="entry name" value="Vgb"/>
</dbReference>
<evidence type="ECO:0000313" key="4">
    <source>
        <dbReference type="EMBL" id="SCG86821.1"/>
    </source>
</evidence>
<dbReference type="SUPFAM" id="SSF101898">
    <property type="entry name" value="NHL repeat"/>
    <property type="match status" value="2"/>
</dbReference>
<dbReference type="PANTHER" id="PTHR40274">
    <property type="entry name" value="VIRGINIAMYCIN B LYASE"/>
    <property type="match status" value="1"/>
</dbReference>
<dbReference type="InterPro" id="IPR015943">
    <property type="entry name" value="WD40/YVTN_repeat-like_dom_sf"/>
</dbReference>
<dbReference type="Gene3D" id="2.130.10.10">
    <property type="entry name" value="YVTN repeat-like/Quinoprotein amine dehydrogenase"/>
    <property type="match status" value="3"/>
</dbReference>
<keyword evidence="2" id="KW-0472">Membrane</keyword>
<feature type="compositionally biased region" description="Gly residues" evidence="1">
    <location>
        <begin position="1462"/>
        <end position="1475"/>
    </location>
</feature>
<feature type="region of interest" description="Disordered" evidence="1">
    <location>
        <begin position="1447"/>
        <end position="1482"/>
    </location>
</feature>